<comment type="similarity">
    <text evidence="7">Belongs to the phospholipase A2 family.</text>
</comment>
<feature type="active site" evidence="4">
    <location>
        <position position="135"/>
    </location>
</feature>
<keyword evidence="8" id="KW-0732">Signal</keyword>
<dbReference type="InterPro" id="IPR016090">
    <property type="entry name" value="PLA2-like_dom"/>
</dbReference>
<evidence type="ECO:0000256" key="6">
    <source>
        <dbReference type="PIRSR" id="PIRSR601211-3"/>
    </source>
</evidence>
<feature type="disulfide bond" evidence="6">
    <location>
        <begin position="68"/>
        <end position="84"/>
    </location>
</feature>
<evidence type="ECO:0000256" key="7">
    <source>
        <dbReference type="RuleBase" id="RU003654"/>
    </source>
</evidence>
<dbReference type="RefSeq" id="XP_031553863.1">
    <property type="nucleotide sequence ID" value="XM_031698003.1"/>
</dbReference>
<name>A0A6P8HFV9_ACTTE</name>
<dbReference type="GO" id="GO:0005543">
    <property type="term" value="F:phospholipid binding"/>
    <property type="evidence" value="ECO:0007669"/>
    <property type="project" value="TreeGrafter"/>
</dbReference>
<dbReference type="AlphaFoldDB" id="A0A6P8HFV9"/>
<evidence type="ECO:0000256" key="2">
    <source>
        <dbReference type="ARBA" id="ARBA00022525"/>
    </source>
</evidence>
<dbReference type="Pfam" id="PF00068">
    <property type="entry name" value="Phospholip_A2_1"/>
    <property type="match status" value="1"/>
</dbReference>
<dbReference type="GO" id="GO:0016042">
    <property type="term" value="P:lipid catabolic process"/>
    <property type="evidence" value="ECO:0007669"/>
    <property type="project" value="InterPro"/>
</dbReference>
<feature type="disulfide bond" evidence="6">
    <location>
        <begin position="118"/>
        <end position="132"/>
    </location>
</feature>
<evidence type="ECO:0000256" key="3">
    <source>
        <dbReference type="ARBA" id="ARBA00023157"/>
    </source>
</evidence>
<dbReference type="PROSITE" id="PS00118">
    <property type="entry name" value="PA2_HIS"/>
    <property type="match status" value="1"/>
</dbReference>
<keyword evidence="2 8" id="KW-0964">Secreted</keyword>
<evidence type="ECO:0000313" key="10">
    <source>
        <dbReference type="Proteomes" id="UP000515163"/>
    </source>
</evidence>
<feature type="binding site" evidence="5">
    <location>
        <position position="71"/>
    </location>
    <ligand>
        <name>Ca(2+)</name>
        <dbReference type="ChEBI" id="CHEBI:29108"/>
    </ligand>
</feature>
<accession>A0A6P8HFV9</accession>
<dbReference type="OrthoDB" id="5976108at2759"/>
<dbReference type="GO" id="GO:0047498">
    <property type="term" value="F:calcium-dependent phospholipase A2 activity"/>
    <property type="evidence" value="ECO:0007669"/>
    <property type="project" value="TreeGrafter"/>
</dbReference>
<comment type="subcellular location">
    <subcellularLocation>
        <location evidence="1 8">Secreted</location>
    </subcellularLocation>
</comment>
<dbReference type="InterPro" id="IPR036444">
    <property type="entry name" value="PLipase_A2_dom_sf"/>
</dbReference>
<dbReference type="InterPro" id="IPR033113">
    <property type="entry name" value="PLA2_histidine"/>
</dbReference>
<dbReference type="SMART" id="SM00085">
    <property type="entry name" value="PA2c"/>
    <property type="match status" value="1"/>
</dbReference>
<dbReference type="PANTHER" id="PTHR11716">
    <property type="entry name" value="PHOSPHOLIPASE A2 FAMILY MEMBER"/>
    <property type="match status" value="1"/>
</dbReference>
<gene>
    <name evidence="11" type="primary">LOC116290884</name>
</gene>
<dbReference type="Proteomes" id="UP000515163">
    <property type="component" value="Unplaced"/>
</dbReference>
<dbReference type="InterPro" id="IPR001211">
    <property type="entry name" value="PLA2"/>
</dbReference>
<organism evidence="10 11">
    <name type="scientific">Actinia tenebrosa</name>
    <name type="common">Australian red waratah sea anemone</name>
    <dbReference type="NCBI Taxonomy" id="6105"/>
    <lineage>
        <taxon>Eukaryota</taxon>
        <taxon>Metazoa</taxon>
        <taxon>Cnidaria</taxon>
        <taxon>Anthozoa</taxon>
        <taxon>Hexacorallia</taxon>
        <taxon>Actiniaria</taxon>
        <taxon>Actiniidae</taxon>
        <taxon>Actinia</taxon>
    </lineage>
</organism>
<comment type="catalytic activity">
    <reaction evidence="8">
        <text>a 1,2-diacyl-sn-glycero-3-phosphocholine + H2O = a 1-acyl-sn-glycero-3-phosphocholine + a fatty acid + H(+)</text>
        <dbReference type="Rhea" id="RHEA:15801"/>
        <dbReference type="ChEBI" id="CHEBI:15377"/>
        <dbReference type="ChEBI" id="CHEBI:15378"/>
        <dbReference type="ChEBI" id="CHEBI:28868"/>
        <dbReference type="ChEBI" id="CHEBI:57643"/>
        <dbReference type="ChEBI" id="CHEBI:58168"/>
        <dbReference type="EC" id="3.1.1.4"/>
    </reaction>
</comment>
<keyword evidence="8" id="KW-0443">Lipid metabolism</keyword>
<comment type="cofactor">
    <cofactor evidence="5">
        <name>Ca(2+)</name>
        <dbReference type="ChEBI" id="CHEBI:29108"/>
    </cofactor>
    <text evidence="5">Binds 1 Ca(2+) ion per subunit.</text>
</comment>
<dbReference type="CDD" id="cd00125">
    <property type="entry name" value="PLA2c"/>
    <property type="match status" value="1"/>
</dbReference>
<dbReference type="GeneID" id="116290884"/>
<dbReference type="GO" id="GO:0050482">
    <property type="term" value="P:arachidonate secretion"/>
    <property type="evidence" value="ECO:0007669"/>
    <property type="project" value="InterPro"/>
</dbReference>
<keyword evidence="5" id="KW-0479">Metal-binding</keyword>
<dbReference type="InterPro" id="IPR033112">
    <property type="entry name" value="PLA2_Asp_AS"/>
</dbReference>
<dbReference type="Gene3D" id="1.20.90.10">
    <property type="entry name" value="Phospholipase A2 domain"/>
    <property type="match status" value="1"/>
</dbReference>
<dbReference type="PANTHER" id="PTHR11716:SF51">
    <property type="entry name" value="PHOSPHOLIPASE A2"/>
    <property type="match status" value="1"/>
</dbReference>
<evidence type="ECO:0000256" key="1">
    <source>
        <dbReference type="ARBA" id="ARBA00004613"/>
    </source>
</evidence>
<reference evidence="11" key="1">
    <citation type="submission" date="2025-08" db="UniProtKB">
        <authorList>
            <consortium name="RefSeq"/>
        </authorList>
    </citation>
    <scope>IDENTIFICATION</scope>
    <source>
        <tissue evidence="11">Tentacle</tissue>
    </source>
</reference>
<evidence type="ECO:0000259" key="9">
    <source>
        <dbReference type="SMART" id="SM00085"/>
    </source>
</evidence>
<evidence type="ECO:0000313" key="11">
    <source>
        <dbReference type="RefSeq" id="XP_031553863.1"/>
    </source>
</evidence>
<dbReference type="KEGG" id="aten:116290884"/>
<feature type="active site" evidence="4">
    <location>
        <position position="87"/>
    </location>
</feature>
<feature type="domain" description="Phospholipase A2-like central" evidence="9">
    <location>
        <begin position="42"/>
        <end position="159"/>
    </location>
</feature>
<evidence type="ECO:0000256" key="4">
    <source>
        <dbReference type="PIRSR" id="PIRSR601211-1"/>
    </source>
</evidence>
<feature type="binding site" evidence="5">
    <location>
        <position position="69"/>
    </location>
    <ligand>
        <name>Ca(2+)</name>
        <dbReference type="ChEBI" id="CHEBI:29108"/>
    </ligand>
</feature>
<dbReference type="InParanoid" id="A0A6P8HFV9"/>
<dbReference type="EC" id="3.1.1.4" evidence="8"/>
<feature type="disulfide bond" evidence="6">
    <location>
        <begin position="90"/>
        <end position="134"/>
    </location>
</feature>
<keyword evidence="10" id="KW-1185">Reference proteome</keyword>
<dbReference type="PRINTS" id="PR00389">
    <property type="entry name" value="PHPHLIPASEA2"/>
</dbReference>
<proteinExistence type="inferred from homology"/>
<dbReference type="SUPFAM" id="SSF48619">
    <property type="entry name" value="Phospholipase A2, PLA2"/>
    <property type="match status" value="1"/>
</dbReference>
<protein>
    <recommendedName>
        <fullName evidence="8">Phospholipase A2</fullName>
        <ecNumber evidence="8">3.1.1.4</ecNumber>
    </recommendedName>
</protein>
<keyword evidence="3 6" id="KW-1015">Disulfide bond</keyword>
<dbReference type="GO" id="GO:0005509">
    <property type="term" value="F:calcium ion binding"/>
    <property type="evidence" value="ECO:0007669"/>
    <property type="project" value="InterPro"/>
</dbReference>
<dbReference type="GO" id="GO:0005576">
    <property type="term" value="C:extracellular region"/>
    <property type="evidence" value="ECO:0007669"/>
    <property type="project" value="UniProtKB-SubCell"/>
</dbReference>
<feature type="signal peptide" evidence="8">
    <location>
        <begin position="1"/>
        <end position="21"/>
    </location>
</feature>
<keyword evidence="8" id="KW-0378">Hydrolase</keyword>
<dbReference type="PROSITE" id="PS00119">
    <property type="entry name" value="PA2_ASP"/>
    <property type="match status" value="1"/>
</dbReference>
<sequence length="159" mass="18814">MKSFALVILWLALQLLGVARSNEELDLDSSKYEDDVQVSKRSVLQFYTMIRSQTGRDPKDYMGYGCWCGYGGKGRPVDEVDRCCQQHDWCYNRLYKTRRICGRYEIYHKNYYYSGLKCYKGWLSSRCGRSLCACDVAAVKCFKRNRFNNRYKDWNKKSC</sequence>
<feature type="binding site" evidence="5">
    <location>
        <position position="88"/>
    </location>
    <ligand>
        <name>Ca(2+)</name>
        <dbReference type="ChEBI" id="CHEBI:29108"/>
    </ligand>
</feature>
<dbReference type="GO" id="GO:0006644">
    <property type="term" value="P:phospholipid metabolic process"/>
    <property type="evidence" value="ECO:0007669"/>
    <property type="project" value="InterPro"/>
</dbReference>
<feature type="chain" id="PRO_5028518731" description="Phospholipase A2" evidence="8">
    <location>
        <begin position="22"/>
        <end position="159"/>
    </location>
</feature>
<keyword evidence="5 8" id="KW-0106">Calcium</keyword>
<feature type="disulfide bond" evidence="6">
    <location>
        <begin position="83"/>
        <end position="141"/>
    </location>
</feature>
<evidence type="ECO:0000256" key="5">
    <source>
        <dbReference type="PIRSR" id="PIRSR601211-2"/>
    </source>
</evidence>
<evidence type="ECO:0000256" key="8">
    <source>
        <dbReference type="RuleBase" id="RU361236"/>
    </source>
</evidence>